<dbReference type="PANTHER" id="PTHR21597:SF0">
    <property type="entry name" value="THO COMPLEX SUBUNIT 2"/>
    <property type="match status" value="1"/>
</dbReference>
<evidence type="ECO:0000313" key="4">
    <source>
        <dbReference type="Proteomes" id="UP001190700"/>
    </source>
</evidence>
<sequence>MNDEFVYVKDNLISKLNSDKIVASEAGPTISGINATNVKQYLMELCWAVAKASLLPEKFVIAVKAAVKVDAELHSLLADVIWYIGVALDTADSVEARGRLVEATKEAIQGAVTTARLLQERCEVEFLAETGLIVGNSTIFHKKEIRVNTRLLYTQNKFNLLREESEGYSKVVTTLNQFGVDALCDDTVKATIRTIQSLIGYFDLDPNRVFGLILDSFEQQPENGNYLKLLPLFPKKNMPHILGFKFQYYQRPDVGQCPMSLYRLAAELISSGVVSLDSLYGHLAPSDADALEQRDASIERRLEAARKIGVINLASGSEEEKPEVPHEKVAMTEEQPEEENQKYGSPPAGTGGFTAARALVPRSGAGPSECCSFSA</sequence>
<dbReference type="PANTHER" id="PTHR21597">
    <property type="entry name" value="THO2 PROTEIN"/>
    <property type="match status" value="1"/>
</dbReference>
<reference evidence="3 4" key="1">
    <citation type="journal article" date="2015" name="Genome Biol. Evol.">
        <title>Comparative Genomics of a Bacterivorous Green Alga Reveals Evolutionary Causalities and Consequences of Phago-Mixotrophic Mode of Nutrition.</title>
        <authorList>
            <person name="Burns J.A."/>
            <person name="Paasch A."/>
            <person name="Narechania A."/>
            <person name="Kim E."/>
        </authorList>
    </citation>
    <scope>NUCLEOTIDE SEQUENCE [LARGE SCALE GENOMIC DNA]</scope>
    <source>
        <strain evidence="3 4">PLY_AMNH</strain>
    </source>
</reference>
<dbReference type="GO" id="GO:0000445">
    <property type="term" value="C:THO complex part of transcription export complex"/>
    <property type="evidence" value="ECO:0007669"/>
    <property type="project" value="TreeGrafter"/>
</dbReference>
<dbReference type="AlphaFoldDB" id="A0AAE0L373"/>
<comment type="caution">
    <text evidence="3">The sequence shown here is derived from an EMBL/GenBank/DDBJ whole genome shotgun (WGS) entry which is preliminary data.</text>
</comment>
<dbReference type="GO" id="GO:0006397">
    <property type="term" value="P:mRNA processing"/>
    <property type="evidence" value="ECO:0007669"/>
    <property type="project" value="InterPro"/>
</dbReference>
<feature type="domain" description="THO complex subunit 2 N-terminal" evidence="2">
    <location>
        <begin position="238"/>
        <end position="312"/>
    </location>
</feature>
<name>A0AAE0L373_9CHLO</name>
<dbReference type="InterPro" id="IPR032302">
    <property type="entry name" value="THOC2_N"/>
</dbReference>
<protein>
    <submittedName>
        <fullName evidence="3">THO complex subunit 2</fullName>
    </submittedName>
</protein>
<feature type="domain" description="THO complex subunit 2 N-terminal" evidence="2">
    <location>
        <begin position="34"/>
        <end position="218"/>
    </location>
</feature>
<organism evidence="3 4">
    <name type="scientific">Cymbomonas tetramitiformis</name>
    <dbReference type="NCBI Taxonomy" id="36881"/>
    <lineage>
        <taxon>Eukaryota</taxon>
        <taxon>Viridiplantae</taxon>
        <taxon>Chlorophyta</taxon>
        <taxon>Pyramimonadophyceae</taxon>
        <taxon>Pyramimonadales</taxon>
        <taxon>Pyramimonadaceae</taxon>
        <taxon>Cymbomonas</taxon>
    </lineage>
</organism>
<gene>
    <name evidence="3" type="ORF">CYMTET_21423</name>
</gene>
<feature type="compositionally biased region" description="Basic and acidic residues" evidence="1">
    <location>
        <begin position="318"/>
        <end position="331"/>
    </location>
</feature>
<dbReference type="Proteomes" id="UP001190700">
    <property type="component" value="Unassembled WGS sequence"/>
</dbReference>
<evidence type="ECO:0000256" key="1">
    <source>
        <dbReference type="SAM" id="MobiDB-lite"/>
    </source>
</evidence>
<dbReference type="GO" id="GO:0006406">
    <property type="term" value="P:mRNA export from nucleus"/>
    <property type="evidence" value="ECO:0007669"/>
    <property type="project" value="InterPro"/>
</dbReference>
<dbReference type="GO" id="GO:0003729">
    <property type="term" value="F:mRNA binding"/>
    <property type="evidence" value="ECO:0007669"/>
    <property type="project" value="TreeGrafter"/>
</dbReference>
<dbReference type="EMBL" id="LGRX02010543">
    <property type="protein sequence ID" value="KAK3270167.1"/>
    <property type="molecule type" value="Genomic_DNA"/>
</dbReference>
<proteinExistence type="predicted"/>
<evidence type="ECO:0000313" key="3">
    <source>
        <dbReference type="EMBL" id="KAK3270167.1"/>
    </source>
</evidence>
<accession>A0AAE0L373</accession>
<dbReference type="Pfam" id="PF16134">
    <property type="entry name" value="THOC2_N"/>
    <property type="match status" value="2"/>
</dbReference>
<dbReference type="InterPro" id="IPR040007">
    <property type="entry name" value="Tho2"/>
</dbReference>
<keyword evidence="4" id="KW-1185">Reference proteome</keyword>
<feature type="region of interest" description="Disordered" evidence="1">
    <location>
        <begin position="314"/>
        <end position="354"/>
    </location>
</feature>
<evidence type="ECO:0000259" key="2">
    <source>
        <dbReference type="Pfam" id="PF16134"/>
    </source>
</evidence>